<gene>
    <name evidence="1" type="ORF">bsdE14_39590</name>
</gene>
<dbReference type="EMBL" id="BRXR01000001">
    <property type="protein sequence ID" value="GLC32549.1"/>
    <property type="molecule type" value="Genomic_DNA"/>
</dbReference>
<dbReference type="Proteomes" id="UP001208567">
    <property type="component" value="Unassembled WGS sequence"/>
</dbReference>
<accession>A0ABQ5NBA1</accession>
<keyword evidence="2" id="KW-1185">Reference proteome</keyword>
<comment type="caution">
    <text evidence="1">The sequence shown here is derived from an EMBL/GenBank/DDBJ whole genome shotgun (WGS) entry which is preliminary data.</text>
</comment>
<reference evidence="1 2" key="1">
    <citation type="journal article" date="2024" name="Int. J. Syst. Evol. Microbiol.">
        <title>Clostridium omnivorum sp. nov., isolated from anoxic soil under the treatment of reductive soil disinfestation.</title>
        <authorList>
            <person name="Ueki A."/>
            <person name="Tonouchi A."/>
            <person name="Kaku N."/>
            <person name="Honma S."/>
            <person name="Ueki K."/>
        </authorList>
    </citation>
    <scope>NUCLEOTIDE SEQUENCE [LARGE SCALE GENOMIC DNA]</scope>
    <source>
        <strain evidence="1 2">E14</strain>
    </source>
</reference>
<evidence type="ECO:0000313" key="2">
    <source>
        <dbReference type="Proteomes" id="UP001208567"/>
    </source>
</evidence>
<evidence type="ECO:0000313" key="1">
    <source>
        <dbReference type="EMBL" id="GLC32549.1"/>
    </source>
</evidence>
<name>A0ABQ5NBA1_9CLOT</name>
<organism evidence="1 2">
    <name type="scientific">Clostridium omnivorum</name>
    <dbReference type="NCBI Taxonomy" id="1604902"/>
    <lineage>
        <taxon>Bacteria</taxon>
        <taxon>Bacillati</taxon>
        <taxon>Bacillota</taxon>
        <taxon>Clostridia</taxon>
        <taxon>Eubacteriales</taxon>
        <taxon>Clostridiaceae</taxon>
        <taxon>Clostridium</taxon>
    </lineage>
</organism>
<sequence>MLAMPIDMVCWFEKTGIPHPVRFKVTREDESEVVIKVDKVIAVDKERLAGNDMLIFRCQSAINNTSKAFELKYELRTCKWILYKM</sequence>
<proteinExistence type="predicted"/>
<protein>
    <submittedName>
        <fullName evidence="1">Uncharacterized protein</fullName>
    </submittedName>
</protein>